<sequence length="426" mass="45925">MRKTLIATAALALLAGTQVPAWAATPTSPADVRVSWSDAASRLMRVTWTDDGAANKLRIEYQGSTVVGDWLTTTDNDFNHRWSVQTGKIARIAVVSTSTTGDSTPAYSPWFDTNVPAAPKLIAAVPQTDGSLRLSWSNSPLPADTTPNDPLDAPASSLGVGAKIWSILDDKEEYFPYKAGTTTAVVPARRHPQYTWVLATNEWGSAPSMRIDYTDMKFALSGVPRFGVFGKPMTISGLAGGLDCQFGGKCRIYPGSGVPLTMQTRASASKPWAYAGRYTSYDLVGFQAESVAVGGREYRFYAPSWKDANGDLIVTAQAISESRYIPTLANFAVVGFNVRTAQVGQLVKLTVDVRPGGTVKGALQRWDGKYWRSVLTVPITKGKAVMYVRAAGRGTTTSYRVAVPGMTYYGLPIQTTGSRSFTLSVR</sequence>
<evidence type="ECO:0000256" key="1">
    <source>
        <dbReference type="SAM" id="SignalP"/>
    </source>
</evidence>
<name>A0A841DR55_9ACTN</name>
<dbReference type="EMBL" id="JACHNF010000001">
    <property type="protein sequence ID" value="MBB5981062.1"/>
    <property type="molecule type" value="Genomic_DNA"/>
</dbReference>
<reference evidence="2 3" key="1">
    <citation type="submission" date="2020-08" db="EMBL/GenBank/DDBJ databases">
        <title>Sequencing the genomes of 1000 actinobacteria strains.</title>
        <authorList>
            <person name="Klenk H.-P."/>
        </authorList>
    </citation>
    <scope>NUCLEOTIDE SEQUENCE [LARGE SCALE GENOMIC DNA]</scope>
    <source>
        <strain evidence="2 3">DSM 17294</strain>
    </source>
</reference>
<evidence type="ECO:0000313" key="2">
    <source>
        <dbReference type="EMBL" id="MBB5981062.1"/>
    </source>
</evidence>
<evidence type="ECO:0008006" key="4">
    <source>
        <dbReference type="Google" id="ProtNLM"/>
    </source>
</evidence>
<accession>A0A841DR55</accession>
<organism evidence="2 3">
    <name type="scientific">Kribbella solani</name>
    <dbReference type="NCBI Taxonomy" id="236067"/>
    <lineage>
        <taxon>Bacteria</taxon>
        <taxon>Bacillati</taxon>
        <taxon>Actinomycetota</taxon>
        <taxon>Actinomycetes</taxon>
        <taxon>Propionibacteriales</taxon>
        <taxon>Kribbellaceae</taxon>
        <taxon>Kribbella</taxon>
    </lineage>
</organism>
<dbReference type="RefSeq" id="WP_184837261.1">
    <property type="nucleotide sequence ID" value="NZ_BAAAVN010000016.1"/>
</dbReference>
<keyword evidence="1" id="KW-0732">Signal</keyword>
<feature type="signal peptide" evidence="1">
    <location>
        <begin position="1"/>
        <end position="23"/>
    </location>
</feature>
<gene>
    <name evidence="2" type="ORF">HDA44_004403</name>
</gene>
<keyword evidence="3" id="KW-1185">Reference proteome</keyword>
<evidence type="ECO:0000313" key="3">
    <source>
        <dbReference type="Proteomes" id="UP000558997"/>
    </source>
</evidence>
<dbReference type="Proteomes" id="UP000558997">
    <property type="component" value="Unassembled WGS sequence"/>
</dbReference>
<comment type="caution">
    <text evidence="2">The sequence shown here is derived from an EMBL/GenBank/DDBJ whole genome shotgun (WGS) entry which is preliminary data.</text>
</comment>
<protein>
    <recommendedName>
        <fullName evidence="4">Fibronectin type III domain-containing protein</fullName>
    </recommendedName>
</protein>
<dbReference type="AlphaFoldDB" id="A0A841DR55"/>
<proteinExistence type="predicted"/>
<feature type="chain" id="PRO_5032277746" description="Fibronectin type III domain-containing protein" evidence="1">
    <location>
        <begin position="24"/>
        <end position="426"/>
    </location>
</feature>